<evidence type="ECO:0000313" key="3">
    <source>
        <dbReference type="Proteomes" id="UP001393056"/>
    </source>
</evidence>
<dbReference type="InterPro" id="IPR014710">
    <property type="entry name" value="RmlC-like_jellyroll"/>
</dbReference>
<evidence type="ECO:0000259" key="1">
    <source>
        <dbReference type="Pfam" id="PF00027"/>
    </source>
</evidence>
<feature type="domain" description="Cyclic nucleotide-binding" evidence="1">
    <location>
        <begin position="34"/>
        <end position="120"/>
    </location>
</feature>
<gene>
    <name evidence="2" type="ORF">AAEO58_11745</name>
</gene>
<dbReference type="Proteomes" id="UP001393056">
    <property type="component" value="Unassembled WGS sequence"/>
</dbReference>
<keyword evidence="3" id="KW-1185">Reference proteome</keyword>
<reference evidence="2 3" key="1">
    <citation type="submission" date="2024-04" db="EMBL/GenBank/DDBJ databases">
        <title>Flavobacterium sp. DGU41 16S ribosomal RNA gene Genome sequencing and assembly.</title>
        <authorList>
            <person name="Park S."/>
        </authorList>
    </citation>
    <scope>NUCLEOTIDE SEQUENCE [LARGE SCALE GENOMIC DNA]</scope>
    <source>
        <strain evidence="2 3">DGU41</strain>
    </source>
</reference>
<accession>A0ABU9I8G7</accession>
<dbReference type="Gene3D" id="2.60.120.10">
    <property type="entry name" value="Jelly Rolls"/>
    <property type="match status" value="1"/>
</dbReference>
<dbReference type="EMBL" id="JBBYHT010000006">
    <property type="protein sequence ID" value="MEL1248715.1"/>
    <property type="molecule type" value="Genomic_DNA"/>
</dbReference>
<name>A0ABU9I8G7_9FLAO</name>
<sequence>MFKKNQLLEYLKQYNLFTDSEINEFISLATISTIKKGDFFIKQDEICTTLSFVNFGIFRSFYYSNNDEEITYCFTFPNTLLVAYSSFITQNKSEENLQALTDSEIISISKKELENLAKSNNKWLNFLKIIAEKEYVELEKWIFNHQKSNAQKRYVDLINNYPQFVQQIPLHYIASYLGITQRHLSRIRASI</sequence>
<evidence type="ECO:0000313" key="2">
    <source>
        <dbReference type="EMBL" id="MEL1248715.1"/>
    </source>
</evidence>
<dbReference type="CDD" id="cd00038">
    <property type="entry name" value="CAP_ED"/>
    <property type="match status" value="1"/>
</dbReference>
<dbReference type="SUPFAM" id="SSF51206">
    <property type="entry name" value="cAMP-binding domain-like"/>
    <property type="match status" value="1"/>
</dbReference>
<proteinExistence type="predicted"/>
<dbReference type="InterPro" id="IPR018490">
    <property type="entry name" value="cNMP-bd_dom_sf"/>
</dbReference>
<dbReference type="InterPro" id="IPR000595">
    <property type="entry name" value="cNMP-bd_dom"/>
</dbReference>
<organism evidence="2 3">
    <name type="scientific">Flavobacterium helocola</name>
    <dbReference type="NCBI Taxonomy" id="3139139"/>
    <lineage>
        <taxon>Bacteria</taxon>
        <taxon>Pseudomonadati</taxon>
        <taxon>Bacteroidota</taxon>
        <taxon>Flavobacteriia</taxon>
        <taxon>Flavobacteriales</taxon>
        <taxon>Flavobacteriaceae</taxon>
        <taxon>Flavobacterium</taxon>
    </lineage>
</organism>
<protein>
    <submittedName>
        <fullName evidence="2">Crp/Fnr family transcriptional regulator</fullName>
    </submittedName>
</protein>
<comment type="caution">
    <text evidence="2">The sequence shown here is derived from an EMBL/GenBank/DDBJ whole genome shotgun (WGS) entry which is preliminary data.</text>
</comment>
<dbReference type="Pfam" id="PF00027">
    <property type="entry name" value="cNMP_binding"/>
    <property type="match status" value="1"/>
</dbReference>
<dbReference type="RefSeq" id="WP_341683574.1">
    <property type="nucleotide sequence ID" value="NZ_JBBYHT010000006.1"/>
</dbReference>